<evidence type="ECO:0000313" key="2">
    <source>
        <dbReference type="Proteomes" id="UP000299102"/>
    </source>
</evidence>
<keyword evidence="2" id="KW-1185">Reference proteome</keyword>
<gene>
    <name evidence="1" type="ORF">EVAR_98816_1</name>
</gene>
<reference evidence="1 2" key="1">
    <citation type="journal article" date="2019" name="Commun. Biol.">
        <title>The bagworm genome reveals a unique fibroin gene that provides high tensile strength.</title>
        <authorList>
            <person name="Kono N."/>
            <person name="Nakamura H."/>
            <person name="Ohtoshi R."/>
            <person name="Tomita M."/>
            <person name="Numata K."/>
            <person name="Arakawa K."/>
        </authorList>
    </citation>
    <scope>NUCLEOTIDE SEQUENCE [LARGE SCALE GENOMIC DNA]</scope>
</reference>
<dbReference type="EMBL" id="BGZK01002845">
    <property type="protein sequence ID" value="GBP96882.1"/>
    <property type="molecule type" value="Genomic_DNA"/>
</dbReference>
<organism evidence="1 2">
    <name type="scientific">Eumeta variegata</name>
    <name type="common">Bagworm moth</name>
    <name type="synonym">Eumeta japonica</name>
    <dbReference type="NCBI Taxonomy" id="151549"/>
    <lineage>
        <taxon>Eukaryota</taxon>
        <taxon>Metazoa</taxon>
        <taxon>Ecdysozoa</taxon>
        <taxon>Arthropoda</taxon>
        <taxon>Hexapoda</taxon>
        <taxon>Insecta</taxon>
        <taxon>Pterygota</taxon>
        <taxon>Neoptera</taxon>
        <taxon>Endopterygota</taxon>
        <taxon>Lepidoptera</taxon>
        <taxon>Glossata</taxon>
        <taxon>Ditrysia</taxon>
        <taxon>Tineoidea</taxon>
        <taxon>Psychidae</taxon>
        <taxon>Oiketicinae</taxon>
        <taxon>Eumeta</taxon>
    </lineage>
</organism>
<evidence type="ECO:0000313" key="1">
    <source>
        <dbReference type="EMBL" id="GBP96882.1"/>
    </source>
</evidence>
<dbReference type="AlphaFoldDB" id="A0A4C2AAN2"/>
<protein>
    <submittedName>
        <fullName evidence="1">Uncharacterized protein</fullName>
    </submittedName>
</protein>
<comment type="caution">
    <text evidence="1">The sequence shown here is derived from an EMBL/GenBank/DDBJ whole genome shotgun (WGS) entry which is preliminary data.</text>
</comment>
<name>A0A4C2AAN2_EUMVA</name>
<accession>A0A4C2AAN2</accession>
<dbReference type="Proteomes" id="UP000299102">
    <property type="component" value="Unassembled WGS sequence"/>
</dbReference>
<proteinExistence type="predicted"/>
<sequence length="120" mass="13568">MLFTWHREAQAYATRRQDSTYVILNPRHPHSTIRKRIKLPATQRPALGDHCSVRCYRGVTSALSVSREGIGYVMASSIITPSPITCPIPITYQEKSEMNELDQRPSSILTKLVWSAQPSN</sequence>